<dbReference type="NCBIfam" id="TIGR02523">
    <property type="entry name" value="type_IV_pilV"/>
    <property type="match status" value="1"/>
</dbReference>
<evidence type="ECO:0000259" key="2">
    <source>
        <dbReference type="Pfam" id="PF22150"/>
    </source>
</evidence>
<evidence type="ECO:0000256" key="1">
    <source>
        <dbReference type="SAM" id="Phobius"/>
    </source>
</evidence>
<dbReference type="InterPro" id="IPR013362">
    <property type="entry name" value="Pilus_4_PilV"/>
</dbReference>
<keyword evidence="1" id="KW-1133">Transmembrane helix</keyword>
<accession>A0A7G9RNY5</accession>
<name>A0A7G9RNY5_9BURK</name>
<dbReference type="KEGG" id="drg:H9K76_23175"/>
<keyword evidence="4" id="KW-1185">Reference proteome</keyword>
<feature type="transmembrane region" description="Helical" evidence="1">
    <location>
        <begin position="12"/>
        <end position="32"/>
    </location>
</feature>
<proteinExistence type="predicted"/>
<dbReference type="InterPro" id="IPR054402">
    <property type="entry name" value="Tt1218-like_dom"/>
</dbReference>
<keyword evidence="1" id="KW-0472">Membrane</keyword>
<sequence length="181" mass="19243">MPIRSHQDGTALLEALAALLIVSLGLFSVISIHMRTLRDAQAGIRRSQAIRLIEDLGERIRANPRASEHVSIYTSEAVPGSADACLSLPCTTAQLAQSDTAQWHEAVDSTPGMGKALVFAVDDAAPHGTRQIGVLIAWKSDVLPSGEDRFEAAQEHACPADHACYLQTISLPPPCPAGACR</sequence>
<evidence type="ECO:0000313" key="4">
    <source>
        <dbReference type="Proteomes" id="UP000515811"/>
    </source>
</evidence>
<keyword evidence="1" id="KW-0812">Transmembrane</keyword>
<dbReference type="Pfam" id="PF22150">
    <property type="entry name" value="Tt1218-like"/>
    <property type="match status" value="1"/>
</dbReference>
<dbReference type="Proteomes" id="UP000515811">
    <property type="component" value="Chromosome"/>
</dbReference>
<dbReference type="EMBL" id="CP060714">
    <property type="protein sequence ID" value="QNN57310.1"/>
    <property type="molecule type" value="Genomic_DNA"/>
</dbReference>
<feature type="domain" description="Type IV pilin Tt1218-like" evidence="2">
    <location>
        <begin position="34"/>
        <end position="100"/>
    </location>
</feature>
<reference evidence="3 4" key="1">
    <citation type="submission" date="2020-08" db="EMBL/GenBank/DDBJ databases">
        <title>Genome sequence of Diaphorobacter ruginosibacter DSM 27467T.</title>
        <authorList>
            <person name="Hyun D.-W."/>
            <person name="Bae J.-W."/>
        </authorList>
    </citation>
    <scope>NUCLEOTIDE SEQUENCE [LARGE SCALE GENOMIC DNA]</scope>
    <source>
        <strain evidence="3 4">DSM 27467</strain>
    </source>
</reference>
<protein>
    <submittedName>
        <fullName evidence="3">Type IV pilus modification protein PilV</fullName>
    </submittedName>
</protein>
<evidence type="ECO:0000313" key="3">
    <source>
        <dbReference type="EMBL" id="QNN57310.1"/>
    </source>
</evidence>
<dbReference type="RefSeq" id="WP_187597575.1">
    <property type="nucleotide sequence ID" value="NZ_CP060714.1"/>
</dbReference>
<organism evidence="3 4">
    <name type="scientific">Diaphorobacter ruginosibacter</name>
    <dbReference type="NCBI Taxonomy" id="1715720"/>
    <lineage>
        <taxon>Bacteria</taxon>
        <taxon>Pseudomonadati</taxon>
        <taxon>Pseudomonadota</taxon>
        <taxon>Betaproteobacteria</taxon>
        <taxon>Burkholderiales</taxon>
        <taxon>Comamonadaceae</taxon>
        <taxon>Diaphorobacter</taxon>
    </lineage>
</organism>
<gene>
    <name evidence="3" type="primary">pilV</name>
    <name evidence="3" type="ORF">H9K76_23175</name>
</gene>
<dbReference type="AlphaFoldDB" id="A0A7G9RNY5"/>